<sequence>MKTFKIVRPDESIRPALIDKINNLTKPKGSLGTLEELALQIGWIQQTLSPTLRHPQNIIFAADHGIVEEKVSLSPKEITWQQISNFLHGGAGVNFLCRQHGFTLKIVDAGVDYDLPYDKGIINMKVRKSTRNYLYEAAMTEEEMELCLERGAEVVRRCHEEGSNVLSFGEMGIGNTSSSSMWMTCFTGIPLEQCVGAGSGLDNAGIRHKYEVLKQSLDHYKGDGSPRDIIRYFGGLEMVMAVGAMLQAAELGIIILVDGFIMTNCILAAAKLYPEVMNYAIFGHCGDETGHKLLLDNMEVKPLLNLGLRLGEGTGAICAYPIVESAILMINEMDNFAHASITKYF</sequence>
<comment type="caution">
    <text evidence="11">The sequence shown here is derived from an EMBL/GenBank/DDBJ whole genome shotgun (WGS) entry which is preliminary data.</text>
</comment>
<reference evidence="14 15" key="1">
    <citation type="submission" date="2018-08" db="EMBL/GenBank/DDBJ databases">
        <title>A genome reference for cultivated species of the human gut microbiota.</title>
        <authorList>
            <person name="Zou Y."/>
            <person name="Xue W."/>
            <person name="Luo G."/>
        </authorList>
    </citation>
    <scope>NUCLEOTIDE SEQUENCE [LARGE SCALE GENOMIC DNA]</scope>
    <source>
        <strain evidence="12 15">AF31-23</strain>
        <strain evidence="11 14">AF36-16BH</strain>
    </source>
</reference>
<evidence type="ECO:0000313" key="11">
    <source>
        <dbReference type="EMBL" id="RHL95874.1"/>
    </source>
</evidence>
<dbReference type="InterPro" id="IPR023195">
    <property type="entry name" value="Nict_dMeBzImd_PRibTrfase_N"/>
</dbReference>
<organism evidence="11 14">
    <name type="scientific">Bacteroides intestinalis</name>
    <dbReference type="NCBI Taxonomy" id="329854"/>
    <lineage>
        <taxon>Bacteria</taxon>
        <taxon>Pseudomonadati</taxon>
        <taxon>Bacteroidota</taxon>
        <taxon>Bacteroidia</taxon>
        <taxon>Bacteroidales</taxon>
        <taxon>Bacteroidaceae</taxon>
        <taxon>Bacteroides</taxon>
    </lineage>
</organism>
<proteinExistence type="inferred from homology"/>
<gene>
    <name evidence="10 11" type="primary">cobT</name>
    <name evidence="12" type="ORF">DWZ32_07865</name>
    <name evidence="11" type="ORF">DWZ95_03405</name>
    <name evidence="13" type="ORF">EAJ06_16750</name>
</gene>
<dbReference type="EMBL" id="RCXO01000023">
    <property type="protein sequence ID" value="RYT78769.1"/>
    <property type="molecule type" value="Genomic_DNA"/>
</dbReference>
<evidence type="ECO:0000256" key="7">
    <source>
        <dbReference type="ARBA" id="ARBA00022679"/>
    </source>
</evidence>
<dbReference type="GeneID" id="26159695"/>
<dbReference type="CDD" id="cd02439">
    <property type="entry name" value="DMB-PRT_CobT"/>
    <property type="match status" value="1"/>
</dbReference>
<accession>A0A3E4KTL9</accession>
<dbReference type="EMBL" id="QRPE01000002">
    <property type="protein sequence ID" value="RHL95874.1"/>
    <property type="molecule type" value="Genomic_DNA"/>
</dbReference>
<protein>
    <recommendedName>
        <fullName evidence="4 10">Nicotinate-nucleotide--dimethylbenzimidazole phosphoribosyltransferase</fullName>
        <shortName evidence="10">NN:DBI PRT</shortName>
        <ecNumber evidence="3 10">2.4.2.21</ecNumber>
    </recommendedName>
    <alternativeName>
        <fullName evidence="8 10">N(1)-alpha-phosphoribosyltransferase</fullName>
    </alternativeName>
</protein>
<dbReference type="Proteomes" id="UP000286003">
    <property type="component" value="Unassembled WGS sequence"/>
</dbReference>
<evidence type="ECO:0000256" key="4">
    <source>
        <dbReference type="ARBA" id="ARBA00015486"/>
    </source>
</evidence>
<dbReference type="FunFam" id="3.40.50.10210:FF:000001">
    <property type="entry name" value="Nicotinate-nucleotide--dimethylbenzimidazole phosphoribosyltransferase"/>
    <property type="match status" value="1"/>
</dbReference>
<evidence type="ECO:0000313" key="12">
    <source>
        <dbReference type="EMBL" id="RHN07970.1"/>
    </source>
</evidence>
<evidence type="ECO:0000256" key="6">
    <source>
        <dbReference type="ARBA" id="ARBA00022676"/>
    </source>
</evidence>
<dbReference type="GO" id="GO:0008939">
    <property type="term" value="F:nicotinate-nucleotide-dimethylbenzimidazole phosphoribosyltransferase activity"/>
    <property type="evidence" value="ECO:0007669"/>
    <property type="project" value="UniProtKB-UniRule"/>
</dbReference>
<dbReference type="UniPathway" id="UPA00061">
    <property type="reaction ID" value="UER00516"/>
</dbReference>
<evidence type="ECO:0000256" key="5">
    <source>
        <dbReference type="ARBA" id="ARBA00022573"/>
    </source>
</evidence>
<dbReference type="PANTHER" id="PTHR43463:SF1">
    <property type="entry name" value="NICOTINATE-NUCLEOTIDE--DIMETHYLBENZIMIDAZOLE PHOSPHORIBOSYLTRANSFERASE"/>
    <property type="match status" value="1"/>
</dbReference>
<evidence type="ECO:0000313" key="15">
    <source>
        <dbReference type="Proteomes" id="UP000286003"/>
    </source>
</evidence>
<dbReference type="EMBL" id="QRQM01000007">
    <property type="protein sequence ID" value="RHN07970.1"/>
    <property type="molecule type" value="Genomic_DNA"/>
</dbReference>
<name>A0A3E4KTL9_9BACE</name>
<evidence type="ECO:0000313" key="16">
    <source>
        <dbReference type="Proteomes" id="UP000291191"/>
    </source>
</evidence>
<reference evidence="13 16" key="2">
    <citation type="journal article" date="2019" name="Science, e1252229">
        <title>Invertible promoters mediate bacterial phase variation, antibiotic resistance, and host adaptation in the gut.</title>
        <authorList>
            <person name="Jiang X."/>
            <person name="Hall A.B."/>
            <person name="Arthur T.D."/>
            <person name="Plichta D.R."/>
            <person name="Covington C.T."/>
            <person name="Poyet M."/>
            <person name="Crothers J."/>
            <person name="Moses P.L."/>
            <person name="Tolonen A.C."/>
            <person name="Vlamakis H."/>
            <person name="Alm E.J."/>
            <person name="Xavier R.J."/>
        </authorList>
    </citation>
    <scope>NUCLEOTIDE SEQUENCE [LARGE SCALE GENOMIC DNA]</scope>
    <source>
        <strain evidence="16">bf_0095</strain>
        <strain evidence="13">Bf_0095</strain>
    </source>
</reference>
<comment type="similarity">
    <text evidence="2 10">Belongs to the CobT family.</text>
</comment>
<keyword evidence="7 10" id="KW-0808">Transferase</keyword>
<evidence type="ECO:0000256" key="10">
    <source>
        <dbReference type="HAMAP-Rule" id="MF_00230"/>
    </source>
</evidence>
<dbReference type="NCBIfam" id="NF000996">
    <property type="entry name" value="PRK00105.1"/>
    <property type="match status" value="1"/>
</dbReference>
<dbReference type="Gene3D" id="3.40.50.10210">
    <property type="match status" value="1"/>
</dbReference>
<dbReference type="PANTHER" id="PTHR43463">
    <property type="entry name" value="NICOTINATE-NUCLEOTIDE--DIMETHYLBENZIMIDAZOLE PHOSPHORIBOSYLTRANSFERASE"/>
    <property type="match status" value="1"/>
</dbReference>
<dbReference type="InterPro" id="IPR003200">
    <property type="entry name" value="Nict_dMeBzImd_PRibTrfase"/>
</dbReference>
<comment type="pathway">
    <text evidence="1 10">Nucleoside biosynthesis; alpha-ribazole biosynthesis; alpha-ribazole from 5,6-dimethylbenzimidazole: step 1/2.</text>
</comment>
<keyword evidence="6 10" id="KW-0328">Glycosyltransferase</keyword>
<dbReference type="GO" id="GO:0009236">
    <property type="term" value="P:cobalamin biosynthetic process"/>
    <property type="evidence" value="ECO:0007669"/>
    <property type="project" value="UniProtKB-UniRule"/>
</dbReference>
<evidence type="ECO:0000256" key="9">
    <source>
        <dbReference type="ARBA" id="ARBA00047340"/>
    </source>
</evidence>
<dbReference type="EC" id="2.4.2.21" evidence="3 10"/>
<dbReference type="Gene3D" id="1.10.1610.10">
    <property type="match status" value="1"/>
</dbReference>
<dbReference type="HAMAP" id="MF_00230">
    <property type="entry name" value="CobT"/>
    <property type="match status" value="1"/>
</dbReference>
<keyword evidence="16" id="KW-1185">Reference proteome</keyword>
<dbReference type="Pfam" id="PF02277">
    <property type="entry name" value="DBI_PRT"/>
    <property type="match status" value="1"/>
</dbReference>
<evidence type="ECO:0000256" key="8">
    <source>
        <dbReference type="ARBA" id="ARBA00030686"/>
    </source>
</evidence>
<dbReference type="OrthoDB" id="9781491at2"/>
<evidence type="ECO:0000313" key="14">
    <source>
        <dbReference type="Proteomes" id="UP000285013"/>
    </source>
</evidence>
<evidence type="ECO:0000256" key="2">
    <source>
        <dbReference type="ARBA" id="ARBA00007110"/>
    </source>
</evidence>
<comment type="catalytic activity">
    <reaction evidence="9 10">
        <text>5,6-dimethylbenzimidazole + nicotinate beta-D-ribonucleotide = alpha-ribazole 5'-phosphate + nicotinate + H(+)</text>
        <dbReference type="Rhea" id="RHEA:11196"/>
        <dbReference type="ChEBI" id="CHEBI:15378"/>
        <dbReference type="ChEBI" id="CHEBI:15890"/>
        <dbReference type="ChEBI" id="CHEBI:32544"/>
        <dbReference type="ChEBI" id="CHEBI:57502"/>
        <dbReference type="ChEBI" id="CHEBI:57918"/>
        <dbReference type="EC" id="2.4.2.21"/>
    </reaction>
</comment>
<dbReference type="InterPro" id="IPR017846">
    <property type="entry name" value="Nict_dMeBzImd_PRibTrfase_bact"/>
</dbReference>
<keyword evidence="5 10" id="KW-0169">Cobalamin biosynthesis</keyword>
<dbReference type="AlphaFoldDB" id="A0A3E4KTL9"/>
<evidence type="ECO:0000256" key="1">
    <source>
        <dbReference type="ARBA" id="ARBA00005049"/>
    </source>
</evidence>
<dbReference type="Proteomes" id="UP000285013">
    <property type="component" value="Unassembled WGS sequence"/>
</dbReference>
<evidence type="ECO:0000256" key="3">
    <source>
        <dbReference type="ARBA" id="ARBA00011991"/>
    </source>
</evidence>
<dbReference type="RefSeq" id="WP_007662972.1">
    <property type="nucleotide sequence ID" value="NZ_DAWCKB010000264.1"/>
</dbReference>
<dbReference type="NCBIfam" id="TIGR03160">
    <property type="entry name" value="cobT_DBIPRT"/>
    <property type="match status" value="1"/>
</dbReference>
<dbReference type="SUPFAM" id="SSF52733">
    <property type="entry name" value="Nicotinate mononucleotide:5,6-dimethylbenzimidazole phosphoribosyltransferase (CobT)"/>
    <property type="match status" value="1"/>
</dbReference>
<dbReference type="Proteomes" id="UP000291191">
    <property type="component" value="Unassembled WGS sequence"/>
</dbReference>
<feature type="active site" description="Proton acceptor" evidence="10">
    <location>
        <position position="312"/>
    </location>
</feature>
<dbReference type="InterPro" id="IPR036087">
    <property type="entry name" value="Nict_dMeBzImd_PRibTrfase_sf"/>
</dbReference>
<comment type="function">
    <text evidence="10">Catalyzes the synthesis of alpha-ribazole-5'-phosphate from nicotinate mononucleotide (NAMN) and 5,6-dimethylbenzimidazole (DMB).</text>
</comment>
<evidence type="ECO:0000313" key="13">
    <source>
        <dbReference type="EMBL" id="RYT78769.1"/>
    </source>
</evidence>